<dbReference type="InterPro" id="IPR036047">
    <property type="entry name" value="F-box-like_dom_sf"/>
</dbReference>
<dbReference type="PANTHER" id="PTHR31293:SF12">
    <property type="entry name" value="RNI-LIKE SUPERFAMILY PROTEIN"/>
    <property type="match status" value="1"/>
</dbReference>
<dbReference type="Gramene" id="scaffold_401032.1">
    <property type="protein sequence ID" value="scaffold_401032.1"/>
    <property type="gene ID" value="scaffold_401032.1"/>
</dbReference>
<gene>
    <name evidence="2" type="ORF">ARALYDRAFT_901531</name>
</gene>
<dbReference type="Gene3D" id="1.20.1280.50">
    <property type="match status" value="1"/>
</dbReference>
<reference evidence="3" key="1">
    <citation type="journal article" date="2011" name="Nat. Genet.">
        <title>The Arabidopsis lyrata genome sequence and the basis of rapid genome size change.</title>
        <authorList>
            <person name="Hu T.T."/>
            <person name="Pattyn P."/>
            <person name="Bakker E.G."/>
            <person name="Cao J."/>
            <person name="Cheng J.-F."/>
            <person name="Clark R.M."/>
            <person name="Fahlgren N."/>
            <person name="Fawcett J.A."/>
            <person name="Grimwood J."/>
            <person name="Gundlach H."/>
            <person name="Haberer G."/>
            <person name="Hollister J.D."/>
            <person name="Ossowski S."/>
            <person name="Ottilar R.P."/>
            <person name="Salamov A.A."/>
            <person name="Schneeberger K."/>
            <person name="Spannagl M."/>
            <person name="Wang X."/>
            <person name="Yang L."/>
            <person name="Nasrallah M.E."/>
            <person name="Bergelson J."/>
            <person name="Carrington J.C."/>
            <person name="Gaut B.S."/>
            <person name="Schmutz J."/>
            <person name="Mayer K.F.X."/>
            <person name="Van de Peer Y."/>
            <person name="Grigoriev I.V."/>
            <person name="Nordborg M."/>
            <person name="Weigel D."/>
            <person name="Guo Y.-L."/>
        </authorList>
    </citation>
    <scope>NUCLEOTIDE SEQUENCE [LARGE SCALE GENOMIC DNA]</scope>
    <source>
        <strain evidence="3">cv. MN47</strain>
    </source>
</reference>
<proteinExistence type="predicted"/>
<evidence type="ECO:0000313" key="2">
    <source>
        <dbReference type="EMBL" id="EFH55289.1"/>
    </source>
</evidence>
<dbReference type="Pfam" id="PF00646">
    <property type="entry name" value="F-box"/>
    <property type="match status" value="1"/>
</dbReference>
<organism evidence="3">
    <name type="scientific">Arabidopsis lyrata subsp. lyrata</name>
    <name type="common">Lyre-leaved rock-cress</name>
    <dbReference type="NCBI Taxonomy" id="81972"/>
    <lineage>
        <taxon>Eukaryota</taxon>
        <taxon>Viridiplantae</taxon>
        <taxon>Streptophyta</taxon>
        <taxon>Embryophyta</taxon>
        <taxon>Tracheophyta</taxon>
        <taxon>Spermatophyta</taxon>
        <taxon>Magnoliopsida</taxon>
        <taxon>eudicotyledons</taxon>
        <taxon>Gunneridae</taxon>
        <taxon>Pentapetalae</taxon>
        <taxon>rosids</taxon>
        <taxon>malvids</taxon>
        <taxon>Brassicales</taxon>
        <taxon>Brassicaceae</taxon>
        <taxon>Camelineae</taxon>
        <taxon>Arabidopsis</taxon>
    </lineage>
</organism>
<dbReference type="PROSITE" id="PS50181">
    <property type="entry name" value="FBOX"/>
    <property type="match status" value="1"/>
</dbReference>
<dbReference type="EMBL" id="GL348716">
    <property type="protein sequence ID" value="EFH55289.1"/>
    <property type="molecule type" value="Genomic_DNA"/>
</dbReference>
<dbReference type="HOGENOM" id="CLU_1909523_0_0_1"/>
<evidence type="ECO:0000259" key="1">
    <source>
        <dbReference type="PROSITE" id="PS50181"/>
    </source>
</evidence>
<dbReference type="SUPFAM" id="SSF81383">
    <property type="entry name" value="F-box domain"/>
    <property type="match status" value="1"/>
</dbReference>
<dbReference type="InterPro" id="IPR001810">
    <property type="entry name" value="F-box_dom"/>
</dbReference>
<dbReference type="AlphaFoldDB" id="D7LFH2"/>
<protein>
    <recommendedName>
        <fullName evidence="1">F-box domain-containing protein</fullName>
    </recommendedName>
</protein>
<keyword evidence="3" id="KW-1185">Reference proteome</keyword>
<dbReference type="STRING" id="81972.D7LFH2"/>
<dbReference type="InterPro" id="IPR055294">
    <property type="entry name" value="FBL60-like"/>
</dbReference>
<dbReference type="Proteomes" id="UP000008694">
    <property type="component" value="Unassembled WGS sequence"/>
</dbReference>
<sequence length="133" mass="15122">MSSSSRNLISNLPNEILTKILSSLATKVVASTQILSKRWKNLLGLVDTLWFYDSMVVYPNIKNKKGGLDRLCDFVEKTFALSSNSPIKKLSLPHRPRPNRPLHSWIWTAMERGLLELHLHAGQDDNDDAYFSV</sequence>
<evidence type="ECO:0000313" key="3">
    <source>
        <dbReference type="Proteomes" id="UP000008694"/>
    </source>
</evidence>
<feature type="domain" description="F-box" evidence="1">
    <location>
        <begin position="6"/>
        <end position="53"/>
    </location>
</feature>
<accession>D7LFH2</accession>
<dbReference type="PANTHER" id="PTHR31293">
    <property type="entry name" value="RNI-LIKE SUPERFAMILY PROTEIN"/>
    <property type="match status" value="1"/>
</dbReference>
<name>D7LFH2_ARALL</name>